<accession>A0A8J7FV38</accession>
<evidence type="ECO:0000313" key="3">
    <source>
        <dbReference type="Proteomes" id="UP000608754"/>
    </source>
</evidence>
<proteinExistence type="predicted"/>
<organism evidence="2 3">
    <name type="scientific">Faecalibacter rhinopitheci</name>
    <dbReference type="NCBI Taxonomy" id="2779678"/>
    <lineage>
        <taxon>Bacteria</taxon>
        <taxon>Pseudomonadati</taxon>
        <taxon>Bacteroidota</taxon>
        <taxon>Flavobacteriia</taxon>
        <taxon>Flavobacteriales</taxon>
        <taxon>Weeksellaceae</taxon>
        <taxon>Faecalibacter</taxon>
    </lineage>
</organism>
<dbReference type="AlphaFoldDB" id="A0A8J7FV38"/>
<sequence>MNLSINAQNTISLDQAYQYINGNEGIPDNVSYIKDINNKLNPFIGIWKGSYDNKVLEIKFEKKVNDGNSDLFWDRLYGRLLVKNSINGSVLLNSMNNNLTDTGVMIGSTFQRNTYMLNFVYKSECNDFGMVYIEKLNNNSITLYFNRNSDLIYDMSSQCPNYRDYNTLLPLRKITLTKQ</sequence>
<evidence type="ECO:0000313" key="2">
    <source>
        <dbReference type="EMBL" id="MBF0598362.1"/>
    </source>
</evidence>
<feature type="domain" description="DUF6705" evidence="1">
    <location>
        <begin position="4"/>
        <end position="146"/>
    </location>
</feature>
<dbReference type="Pfam" id="PF20448">
    <property type="entry name" value="DUF6705"/>
    <property type="match status" value="1"/>
</dbReference>
<dbReference type="EMBL" id="JADGIK010000015">
    <property type="protein sequence ID" value="MBF0598362.1"/>
    <property type="molecule type" value="Genomic_DNA"/>
</dbReference>
<evidence type="ECO:0000259" key="1">
    <source>
        <dbReference type="Pfam" id="PF20448"/>
    </source>
</evidence>
<dbReference type="Proteomes" id="UP000608754">
    <property type="component" value="Unassembled WGS sequence"/>
</dbReference>
<keyword evidence="3" id="KW-1185">Reference proteome</keyword>
<reference evidence="2" key="1">
    <citation type="submission" date="2020-10" db="EMBL/GenBank/DDBJ databases">
        <authorList>
            <person name="Lu T."/>
            <person name="Wang Q."/>
            <person name="Han X."/>
        </authorList>
    </citation>
    <scope>NUCLEOTIDE SEQUENCE</scope>
    <source>
        <strain evidence="2">WQ 117</strain>
    </source>
</reference>
<gene>
    <name evidence="2" type="ORF">IM532_13075</name>
</gene>
<dbReference type="InterPro" id="IPR046551">
    <property type="entry name" value="DUF6705"/>
</dbReference>
<name>A0A8J7FV38_9FLAO</name>
<comment type="caution">
    <text evidence="2">The sequence shown here is derived from an EMBL/GenBank/DDBJ whole genome shotgun (WGS) entry which is preliminary data.</text>
</comment>
<protein>
    <recommendedName>
        <fullName evidence="1">DUF6705 domain-containing protein</fullName>
    </recommendedName>
</protein>